<evidence type="ECO:0000313" key="3">
    <source>
        <dbReference type="Proteomes" id="UP000198994"/>
    </source>
</evidence>
<proteinExistence type="predicted"/>
<protein>
    <submittedName>
        <fullName evidence="2">Uncharacterized protein</fullName>
    </submittedName>
</protein>
<evidence type="ECO:0000313" key="2">
    <source>
        <dbReference type="EMBL" id="SDE98097.1"/>
    </source>
</evidence>
<dbReference type="Proteomes" id="UP000198994">
    <property type="component" value="Unassembled WGS sequence"/>
</dbReference>
<organism evidence="2 3">
    <name type="scientific">Salipiger thiooxidans</name>
    <dbReference type="NCBI Taxonomy" id="282683"/>
    <lineage>
        <taxon>Bacteria</taxon>
        <taxon>Pseudomonadati</taxon>
        <taxon>Pseudomonadota</taxon>
        <taxon>Alphaproteobacteria</taxon>
        <taxon>Rhodobacterales</taxon>
        <taxon>Roseobacteraceae</taxon>
        <taxon>Salipiger</taxon>
    </lineage>
</organism>
<keyword evidence="3" id="KW-1185">Reference proteome</keyword>
<feature type="compositionally biased region" description="Low complexity" evidence="1">
    <location>
        <begin position="80"/>
        <end position="89"/>
    </location>
</feature>
<feature type="region of interest" description="Disordered" evidence="1">
    <location>
        <begin position="24"/>
        <end position="89"/>
    </location>
</feature>
<feature type="compositionally biased region" description="Polar residues" evidence="1">
    <location>
        <begin position="62"/>
        <end position="79"/>
    </location>
</feature>
<sequence length="101" mass="10483">MQSPNIAASPVLAQHAPRIDIIRAEPIRQSSDEAMAPKPERAKETSEGAAMEARSRVPDTATRMQQAQAIQTAVSSKSLAPTPTSAGAAASYRAATQALAA</sequence>
<accession>A0A1G7HCA3</accession>
<reference evidence="3" key="1">
    <citation type="submission" date="2016-10" db="EMBL/GenBank/DDBJ databases">
        <authorList>
            <person name="Varghese N."/>
            <person name="Submissions S."/>
        </authorList>
    </citation>
    <scope>NUCLEOTIDE SEQUENCE [LARGE SCALE GENOMIC DNA]</scope>
    <source>
        <strain evidence="3">DSM 10146</strain>
    </source>
</reference>
<evidence type="ECO:0000256" key="1">
    <source>
        <dbReference type="SAM" id="MobiDB-lite"/>
    </source>
</evidence>
<dbReference type="EMBL" id="FNAV01000010">
    <property type="protein sequence ID" value="SDE98097.1"/>
    <property type="molecule type" value="Genomic_DNA"/>
</dbReference>
<name>A0A1G7HCA3_9RHOB</name>
<dbReference type="RefSeq" id="WP_089961189.1">
    <property type="nucleotide sequence ID" value="NZ_FNAV01000010.1"/>
</dbReference>
<dbReference type="AlphaFoldDB" id="A0A1G7HCA3"/>
<gene>
    <name evidence="2" type="ORF">SAMN04488105_110215</name>
</gene>